<protein>
    <submittedName>
        <fullName evidence="1">Putative tail-component</fullName>
    </submittedName>
</protein>
<dbReference type="NCBIfam" id="TIGR01725">
    <property type="entry name" value="phge_HK97_gp10"/>
    <property type="match status" value="1"/>
</dbReference>
<reference evidence="1" key="1">
    <citation type="journal article" date="2021" name="Proc. Natl. Acad. Sci. U.S.A.">
        <title>A Catalog of Tens of Thousands of Viruses from Human Metagenomes Reveals Hidden Associations with Chronic Diseases.</title>
        <authorList>
            <person name="Tisza M.J."/>
            <person name="Buck C.B."/>
        </authorList>
    </citation>
    <scope>NUCLEOTIDE SEQUENCE</scope>
    <source>
        <strain evidence="1">CtLeG9</strain>
    </source>
</reference>
<dbReference type="InterPro" id="IPR010064">
    <property type="entry name" value="HK97-gp10_tail"/>
</dbReference>
<evidence type="ECO:0000313" key="1">
    <source>
        <dbReference type="EMBL" id="DAF42508.1"/>
    </source>
</evidence>
<proteinExistence type="predicted"/>
<dbReference type="EMBL" id="BK032495">
    <property type="protein sequence ID" value="DAF42508.1"/>
    <property type="molecule type" value="Genomic_DNA"/>
</dbReference>
<organism evidence="1">
    <name type="scientific">Siphoviridae sp. ctLeG9</name>
    <dbReference type="NCBI Taxonomy" id="2827848"/>
    <lineage>
        <taxon>Viruses</taxon>
        <taxon>Duplodnaviria</taxon>
        <taxon>Heunggongvirae</taxon>
        <taxon>Uroviricota</taxon>
        <taxon>Caudoviricetes</taxon>
    </lineage>
</organism>
<name>A0A8S5RUS0_9CAUD</name>
<accession>A0A8S5RUS0</accession>
<sequence>MKIECSINSEKVLAAFRRAPETMNRSLDKGLDRAAVKMARTAQDKLRDNGSIAFSTLIQSISSRRAGQFTRIVEPAAKYAVFVEEGTKPGYMPNGYALAAWLKVRGAANPKRQSFALAKHIFRHGTKAHPFFEPAFNDAEPEMRQIIGRAVAQGIREAFV</sequence>